<reference evidence="3 4" key="1">
    <citation type="journal article" date="2024" name="Science">
        <title>Giant polyketide synthase enzymes in the biosynthesis of giant marine polyether toxins.</title>
        <authorList>
            <person name="Fallon T.R."/>
            <person name="Shende V.V."/>
            <person name="Wierzbicki I.H."/>
            <person name="Pendleton A.L."/>
            <person name="Watervoot N.F."/>
            <person name="Auber R.P."/>
            <person name="Gonzalez D.J."/>
            <person name="Wisecaver J.H."/>
            <person name="Moore B.S."/>
        </authorList>
    </citation>
    <scope>NUCLEOTIDE SEQUENCE [LARGE SCALE GENOMIC DNA]</scope>
    <source>
        <strain evidence="3 4">12B1</strain>
    </source>
</reference>
<dbReference type="Proteomes" id="UP001515480">
    <property type="component" value="Unassembled WGS sequence"/>
</dbReference>
<evidence type="ECO:0000259" key="2">
    <source>
        <dbReference type="Pfam" id="PF09353"/>
    </source>
</evidence>
<dbReference type="AlphaFoldDB" id="A0AB34JBX4"/>
<name>A0AB34JBX4_PRYPA</name>
<feature type="domain" description="DUF1995" evidence="2">
    <location>
        <begin position="27"/>
        <end position="240"/>
    </location>
</feature>
<sequence>MVHRAVWLALPFSCCQQASALRTWTRSYAQIAAEAASAAVGALQHGHRRVQLNLYLPSEPSHSEQVLCHHLLAALELSGWTRPHVFFDTVFDANAWRQRSTARGRVRCDVLGLAPVLCDDEVLLLVAPSNTASVRRTHQLPSRPESREPDAVKLGAVQQVIVAAGERPTILVNPSLEALLCTPRVDRPTRPMFLSDFEDVFFMAKSFDSHGDVCAVRRVFPKDWEIWTMADRQVFHADKEARFRGKPRLMRRARTTKRRPHAAEVLCRRATILKDHAVEARRLAPLE</sequence>
<organism evidence="3 4">
    <name type="scientific">Prymnesium parvum</name>
    <name type="common">Toxic golden alga</name>
    <dbReference type="NCBI Taxonomy" id="97485"/>
    <lineage>
        <taxon>Eukaryota</taxon>
        <taxon>Haptista</taxon>
        <taxon>Haptophyta</taxon>
        <taxon>Prymnesiophyceae</taxon>
        <taxon>Prymnesiales</taxon>
        <taxon>Prymnesiaceae</taxon>
        <taxon>Prymnesium</taxon>
    </lineage>
</organism>
<feature type="chain" id="PRO_5044261073" description="DUF1995 domain-containing protein" evidence="1">
    <location>
        <begin position="21"/>
        <end position="287"/>
    </location>
</feature>
<accession>A0AB34JBX4</accession>
<keyword evidence="4" id="KW-1185">Reference proteome</keyword>
<dbReference type="EMBL" id="JBGBPQ010000011">
    <property type="protein sequence ID" value="KAL1515852.1"/>
    <property type="molecule type" value="Genomic_DNA"/>
</dbReference>
<dbReference type="InterPro" id="IPR018962">
    <property type="entry name" value="DUF1995"/>
</dbReference>
<evidence type="ECO:0000313" key="3">
    <source>
        <dbReference type="EMBL" id="KAL1515852.1"/>
    </source>
</evidence>
<dbReference type="Pfam" id="PF09353">
    <property type="entry name" value="DUF1995"/>
    <property type="match status" value="1"/>
</dbReference>
<gene>
    <name evidence="3" type="ORF">AB1Y20_002467</name>
</gene>
<evidence type="ECO:0000256" key="1">
    <source>
        <dbReference type="SAM" id="SignalP"/>
    </source>
</evidence>
<proteinExistence type="predicted"/>
<keyword evidence="1" id="KW-0732">Signal</keyword>
<protein>
    <recommendedName>
        <fullName evidence="2">DUF1995 domain-containing protein</fullName>
    </recommendedName>
</protein>
<feature type="signal peptide" evidence="1">
    <location>
        <begin position="1"/>
        <end position="20"/>
    </location>
</feature>
<comment type="caution">
    <text evidence="3">The sequence shown here is derived from an EMBL/GenBank/DDBJ whole genome shotgun (WGS) entry which is preliminary data.</text>
</comment>
<evidence type="ECO:0000313" key="4">
    <source>
        <dbReference type="Proteomes" id="UP001515480"/>
    </source>
</evidence>